<evidence type="ECO:0000313" key="1">
    <source>
        <dbReference type="EMBL" id="SVA22045.1"/>
    </source>
</evidence>
<gene>
    <name evidence="1" type="ORF">METZ01_LOCUS74899</name>
</gene>
<name>A0A381U1E2_9ZZZZ</name>
<accession>A0A381U1E2</accession>
<protein>
    <recommendedName>
        <fullName evidence="2">VWFA domain-containing protein</fullName>
    </recommendedName>
</protein>
<dbReference type="InterPro" id="IPR017802">
    <property type="entry name" value="VWFA-rel_acidobac-type"/>
</dbReference>
<dbReference type="NCBIfam" id="TIGR03436">
    <property type="entry name" value="acidobact_VWFA"/>
    <property type="match status" value="1"/>
</dbReference>
<reference evidence="1" key="1">
    <citation type="submission" date="2018-05" db="EMBL/GenBank/DDBJ databases">
        <authorList>
            <person name="Lanie J.A."/>
            <person name="Ng W.-L."/>
            <person name="Kazmierczak K.M."/>
            <person name="Andrzejewski T.M."/>
            <person name="Davidsen T.M."/>
            <person name="Wayne K.J."/>
            <person name="Tettelin H."/>
            <person name="Glass J.I."/>
            <person name="Rusch D."/>
            <person name="Podicherti R."/>
            <person name="Tsui H.-C.T."/>
            <person name="Winkler M.E."/>
        </authorList>
    </citation>
    <scope>NUCLEOTIDE SEQUENCE</scope>
</reference>
<dbReference type="EMBL" id="UINC01005552">
    <property type="protein sequence ID" value="SVA22045.1"/>
    <property type="molecule type" value="Genomic_DNA"/>
</dbReference>
<sequence length="443" mass="49285">MKSIRVSSVMAGRFALYGACFALVVGSVVPLTAQQVPTLFTPGDQPTFRADVTLITNDVIVRDSSGQFVSDLTRDEFAIYEDGVKQEVASLVLIQGGRAFNLQLPAPAPVAEGIILPTARPRNDTAGRVLMLFVDDLHMEASSTPRIRDLFKRIAKNLVHEGDLFSIVSSGSSSIAIDLTYDRGLLDAAIGKIMGNGMTPTDIIRGPQGSRGPSELLYRANVAVQTAMSIIRVLEQIQHRRKAIVYVSAGYDLNPFEEMRFAESRTFGGGRFRLDQMDFEDSDEARRIRTNPFMEQSNYAFADLDMSNQIHRLTRAANRANATFYTIDPRGLIAGVDIGEMEGQLDPVQWWDFVQKSQNTLRTLAEATGGFAMVNNNDFDGAIRRIDAETSDYYVVGYYSNNSDPNQWRRRLEISVTRDNVDVWSRTAYELAEPEEPQVAPTR</sequence>
<dbReference type="AlphaFoldDB" id="A0A381U1E2"/>
<organism evidence="1">
    <name type="scientific">marine metagenome</name>
    <dbReference type="NCBI Taxonomy" id="408172"/>
    <lineage>
        <taxon>unclassified sequences</taxon>
        <taxon>metagenomes</taxon>
        <taxon>ecological metagenomes</taxon>
    </lineage>
</organism>
<proteinExistence type="predicted"/>
<evidence type="ECO:0008006" key="2">
    <source>
        <dbReference type="Google" id="ProtNLM"/>
    </source>
</evidence>